<feature type="region of interest" description="Disordered" evidence="1">
    <location>
        <begin position="227"/>
        <end position="260"/>
    </location>
</feature>
<evidence type="ECO:0000313" key="3">
    <source>
        <dbReference type="EMBL" id="KAJ7067678.1"/>
    </source>
</evidence>
<organism evidence="3 4">
    <name type="scientific">Mycena belliarum</name>
    <dbReference type="NCBI Taxonomy" id="1033014"/>
    <lineage>
        <taxon>Eukaryota</taxon>
        <taxon>Fungi</taxon>
        <taxon>Dikarya</taxon>
        <taxon>Basidiomycota</taxon>
        <taxon>Agaricomycotina</taxon>
        <taxon>Agaricomycetes</taxon>
        <taxon>Agaricomycetidae</taxon>
        <taxon>Agaricales</taxon>
        <taxon>Marasmiineae</taxon>
        <taxon>Mycenaceae</taxon>
        <taxon>Mycena</taxon>
    </lineage>
</organism>
<sequence>MRRDLEPPQSRANAQVVDQVDSFQAGPHYGPVLDPLQVGILRVALQLNPLVHPPIVTGAQPQLNWNMLFPSNTCSCSEDPRLDLAHMSLWTGHHEPATFPPVSRIHLVSEMFPWLITVSAGDPNLGVTLGDLIDCIAHDMHQYVEQADFDALPEIRKQELRHTRRHNRSDADGVPGGSLGSPMLRLDWLGTHAMFGGVRENDALVYNRCGTVLPCSFELVCTARDRVDESPNPTRDPEALSPSPPNATRRDSAGAQDQSEVVIRVDDGLTHMLPASGETFEGREEHSSFHANDTVASSYGQEPNEGGDNRGIQDSGSRTGIGKTLGRIAHGLWNYFW</sequence>
<dbReference type="Pfam" id="PF20415">
    <property type="entry name" value="DUF6699"/>
    <property type="match status" value="1"/>
</dbReference>
<gene>
    <name evidence="3" type="ORF">B0H15DRAFT_794175</name>
</gene>
<name>A0AAD6XKT1_9AGAR</name>
<evidence type="ECO:0000256" key="1">
    <source>
        <dbReference type="SAM" id="MobiDB-lite"/>
    </source>
</evidence>
<dbReference type="EMBL" id="JARJCN010000155">
    <property type="protein sequence ID" value="KAJ7067678.1"/>
    <property type="molecule type" value="Genomic_DNA"/>
</dbReference>
<dbReference type="InterPro" id="IPR046522">
    <property type="entry name" value="DUF6699"/>
</dbReference>
<protein>
    <recommendedName>
        <fullName evidence="2">DUF6699 domain-containing protein</fullName>
    </recommendedName>
</protein>
<accession>A0AAD6XKT1</accession>
<evidence type="ECO:0000313" key="4">
    <source>
        <dbReference type="Proteomes" id="UP001222325"/>
    </source>
</evidence>
<evidence type="ECO:0000259" key="2">
    <source>
        <dbReference type="Pfam" id="PF20415"/>
    </source>
</evidence>
<comment type="caution">
    <text evidence="3">The sequence shown here is derived from an EMBL/GenBank/DDBJ whole genome shotgun (WGS) entry which is preliminary data.</text>
</comment>
<dbReference type="Proteomes" id="UP001222325">
    <property type="component" value="Unassembled WGS sequence"/>
</dbReference>
<reference evidence="3" key="1">
    <citation type="submission" date="2023-03" db="EMBL/GenBank/DDBJ databases">
        <title>Massive genome expansion in bonnet fungi (Mycena s.s.) driven by repeated elements and novel gene families across ecological guilds.</title>
        <authorList>
            <consortium name="Lawrence Berkeley National Laboratory"/>
            <person name="Harder C.B."/>
            <person name="Miyauchi S."/>
            <person name="Viragh M."/>
            <person name="Kuo A."/>
            <person name="Thoen E."/>
            <person name="Andreopoulos B."/>
            <person name="Lu D."/>
            <person name="Skrede I."/>
            <person name="Drula E."/>
            <person name="Henrissat B."/>
            <person name="Morin E."/>
            <person name="Kohler A."/>
            <person name="Barry K."/>
            <person name="LaButti K."/>
            <person name="Morin E."/>
            <person name="Salamov A."/>
            <person name="Lipzen A."/>
            <person name="Mereny Z."/>
            <person name="Hegedus B."/>
            <person name="Baldrian P."/>
            <person name="Stursova M."/>
            <person name="Weitz H."/>
            <person name="Taylor A."/>
            <person name="Grigoriev I.V."/>
            <person name="Nagy L.G."/>
            <person name="Martin F."/>
            <person name="Kauserud H."/>
        </authorList>
    </citation>
    <scope>NUCLEOTIDE SEQUENCE</scope>
    <source>
        <strain evidence="3">CBHHK173m</strain>
    </source>
</reference>
<proteinExistence type="predicted"/>
<keyword evidence="4" id="KW-1185">Reference proteome</keyword>
<feature type="domain" description="DUF6699" evidence="2">
    <location>
        <begin position="63"/>
        <end position="200"/>
    </location>
</feature>
<dbReference type="AlphaFoldDB" id="A0AAD6XKT1"/>
<feature type="region of interest" description="Disordered" evidence="1">
    <location>
        <begin position="295"/>
        <end position="322"/>
    </location>
</feature>